<keyword evidence="1" id="KW-0560">Oxidoreductase</keyword>
<dbReference type="PRINTS" id="PR00080">
    <property type="entry name" value="SDRFAMILY"/>
</dbReference>
<comment type="similarity">
    <text evidence="2">Belongs to the short-chain dehydrogenases/reductases (SDR) family.</text>
</comment>
<dbReference type="InterPro" id="IPR002347">
    <property type="entry name" value="SDR_fam"/>
</dbReference>
<dbReference type="PROSITE" id="PS00061">
    <property type="entry name" value="ADH_SHORT"/>
    <property type="match status" value="1"/>
</dbReference>
<organism evidence="4 5">
    <name type="scientific">Elysia crispata</name>
    <name type="common">lettuce slug</name>
    <dbReference type="NCBI Taxonomy" id="231223"/>
    <lineage>
        <taxon>Eukaryota</taxon>
        <taxon>Metazoa</taxon>
        <taxon>Spiralia</taxon>
        <taxon>Lophotrochozoa</taxon>
        <taxon>Mollusca</taxon>
        <taxon>Gastropoda</taxon>
        <taxon>Heterobranchia</taxon>
        <taxon>Euthyneura</taxon>
        <taxon>Panpulmonata</taxon>
        <taxon>Sacoglossa</taxon>
        <taxon>Placobranchoidea</taxon>
        <taxon>Plakobranchidae</taxon>
        <taxon>Elysia</taxon>
    </lineage>
</organism>
<dbReference type="GO" id="GO:0016491">
    <property type="term" value="F:oxidoreductase activity"/>
    <property type="evidence" value="ECO:0007669"/>
    <property type="project" value="UniProtKB-KW"/>
</dbReference>
<dbReference type="EMBL" id="JAWDGP010004964">
    <property type="protein sequence ID" value="KAK3760686.1"/>
    <property type="molecule type" value="Genomic_DNA"/>
</dbReference>
<keyword evidence="5" id="KW-1185">Reference proteome</keyword>
<evidence type="ECO:0000256" key="3">
    <source>
        <dbReference type="SAM" id="SignalP"/>
    </source>
</evidence>
<accession>A0AAE0Z1T0</accession>
<dbReference type="SUPFAM" id="SSF51735">
    <property type="entry name" value="NAD(P)-binding Rossmann-fold domains"/>
    <property type="match status" value="1"/>
</dbReference>
<dbReference type="GO" id="GO:0008202">
    <property type="term" value="P:steroid metabolic process"/>
    <property type="evidence" value="ECO:0007669"/>
    <property type="project" value="TreeGrafter"/>
</dbReference>
<dbReference type="Pfam" id="PF00106">
    <property type="entry name" value="adh_short"/>
    <property type="match status" value="1"/>
</dbReference>
<dbReference type="AlphaFoldDB" id="A0AAE0Z1T0"/>
<comment type="caution">
    <text evidence="4">The sequence shown here is derived from an EMBL/GenBank/DDBJ whole genome shotgun (WGS) entry which is preliminary data.</text>
</comment>
<evidence type="ECO:0000313" key="4">
    <source>
        <dbReference type="EMBL" id="KAK3760686.1"/>
    </source>
</evidence>
<dbReference type="InterPro" id="IPR036291">
    <property type="entry name" value="NAD(P)-bd_dom_sf"/>
</dbReference>
<proteinExistence type="inferred from homology"/>
<protein>
    <submittedName>
        <fullName evidence="4">Uncharacterized protein</fullName>
    </submittedName>
</protein>
<keyword evidence="3" id="KW-0732">Signal</keyword>
<evidence type="ECO:0000256" key="1">
    <source>
        <dbReference type="ARBA" id="ARBA00023002"/>
    </source>
</evidence>
<reference evidence="4" key="1">
    <citation type="journal article" date="2023" name="G3 (Bethesda)">
        <title>A reference genome for the long-term kleptoplast-retaining sea slug Elysia crispata morphotype clarki.</title>
        <authorList>
            <person name="Eastman K.E."/>
            <person name="Pendleton A.L."/>
            <person name="Shaikh M.A."/>
            <person name="Suttiyut T."/>
            <person name="Ogas R."/>
            <person name="Tomko P."/>
            <person name="Gavelis G."/>
            <person name="Widhalm J.R."/>
            <person name="Wisecaver J.H."/>
        </authorList>
    </citation>
    <scope>NUCLEOTIDE SEQUENCE</scope>
    <source>
        <strain evidence="4">ECLA1</strain>
    </source>
</reference>
<feature type="signal peptide" evidence="3">
    <location>
        <begin position="1"/>
        <end position="16"/>
    </location>
</feature>
<gene>
    <name evidence="4" type="ORF">RRG08_010659</name>
</gene>
<dbReference type="Gene3D" id="3.40.50.720">
    <property type="entry name" value="NAD(P)-binding Rossmann-like Domain"/>
    <property type="match status" value="1"/>
</dbReference>
<feature type="chain" id="PRO_5042062127" evidence="3">
    <location>
        <begin position="17"/>
        <end position="315"/>
    </location>
</feature>
<name>A0AAE0Z1T0_9GAST</name>
<evidence type="ECO:0000313" key="5">
    <source>
        <dbReference type="Proteomes" id="UP001283361"/>
    </source>
</evidence>
<sequence length="315" mass="34973">MALCTVLLICVVVYVALDWLLHLPKVTNYRRKYVVITGCDGGFNKLLALRLDALGFNVFAGCANKIGKDALAEICSPHLKPALLDVTSGESVQNFLNFVKGHLPADTGIWALVNNASISGNIAPTELLTNEDYLKVLDVNLLGPVEMTRSFLTLIRKSRGRVVNLSSVNGRFGALFPPYSVSKSGIEALSNVLRQEVFRQGISVSTIDPGAIKISEEHADTVRTQKYLDKSEPETISLYGVDFVAKLKHIFLYFYENRTANVNTVIDAYIHAITARIPRTRYVIGWDAKVITQFLFHLPDFIADRLIRVALRFAT</sequence>
<dbReference type="PANTHER" id="PTHR43313:SF50">
    <property type="entry name" value="GH26015P"/>
    <property type="match status" value="1"/>
</dbReference>
<dbReference type="Proteomes" id="UP001283361">
    <property type="component" value="Unassembled WGS sequence"/>
</dbReference>
<evidence type="ECO:0000256" key="2">
    <source>
        <dbReference type="RuleBase" id="RU000363"/>
    </source>
</evidence>
<dbReference type="PRINTS" id="PR00081">
    <property type="entry name" value="GDHRDH"/>
</dbReference>
<dbReference type="PANTHER" id="PTHR43313">
    <property type="entry name" value="SHORT-CHAIN DEHYDROGENASE/REDUCTASE FAMILY 9C"/>
    <property type="match status" value="1"/>
</dbReference>
<dbReference type="InterPro" id="IPR020904">
    <property type="entry name" value="Sc_DH/Rdtase_CS"/>
</dbReference>